<comment type="caution">
    <text evidence="2">The sequence shown here is derived from an EMBL/GenBank/DDBJ whole genome shotgun (WGS) entry which is preliminary data.</text>
</comment>
<dbReference type="Proteomes" id="UP000823775">
    <property type="component" value="Unassembled WGS sequence"/>
</dbReference>
<keyword evidence="3" id="KW-1185">Reference proteome</keyword>
<reference evidence="2 3" key="1">
    <citation type="journal article" date="2021" name="BMC Genomics">
        <title>Datura genome reveals duplications of psychoactive alkaloid biosynthetic genes and high mutation rate following tissue culture.</title>
        <authorList>
            <person name="Rajewski A."/>
            <person name="Carter-House D."/>
            <person name="Stajich J."/>
            <person name="Litt A."/>
        </authorList>
    </citation>
    <scope>NUCLEOTIDE SEQUENCE [LARGE SCALE GENOMIC DNA]</scope>
    <source>
        <strain evidence="2">AR-01</strain>
    </source>
</reference>
<feature type="compositionally biased region" description="Acidic residues" evidence="1">
    <location>
        <begin position="54"/>
        <end position="72"/>
    </location>
</feature>
<gene>
    <name evidence="2" type="ORF">HAX54_035742</name>
</gene>
<feature type="region of interest" description="Disordered" evidence="1">
    <location>
        <begin position="50"/>
        <end position="79"/>
    </location>
</feature>
<evidence type="ECO:0000313" key="3">
    <source>
        <dbReference type="Proteomes" id="UP000823775"/>
    </source>
</evidence>
<protein>
    <submittedName>
        <fullName evidence="2">Uncharacterized protein</fullName>
    </submittedName>
</protein>
<evidence type="ECO:0000256" key="1">
    <source>
        <dbReference type="SAM" id="MobiDB-lite"/>
    </source>
</evidence>
<sequence>MKKENRTAVFGGRSPLEERETKVVGTSGINLQIAENDALERGVVQQLLLKSVGDEQDKEDDQECDGSEEAPEESGRPANSIVEAYRLLTPSVKGTHNRGLLSTEASTIARMIAHTLKLELDEYRQCMPRRHCLSMTSCGLRKQCVWLDDVHGIQSRQGRLECWQGGLDKQRATDRRMALIRHACKLWDDSAR</sequence>
<proteinExistence type="predicted"/>
<dbReference type="EMBL" id="JACEIK010000469">
    <property type="protein sequence ID" value="MCD7457669.1"/>
    <property type="molecule type" value="Genomic_DNA"/>
</dbReference>
<organism evidence="2 3">
    <name type="scientific">Datura stramonium</name>
    <name type="common">Jimsonweed</name>
    <name type="synonym">Common thornapple</name>
    <dbReference type="NCBI Taxonomy" id="4076"/>
    <lineage>
        <taxon>Eukaryota</taxon>
        <taxon>Viridiplantae</taxon>
        <taxon>Streptophyta</taxon>
        <taxon>Embryophyta</taxon>
        <taxon>Tracheophyta</taxon>
        <taxon>Spermatophyta</taxon>
        <taxon>Magnoliopsida</taxon>
        <taxon>eudicotyledons</taxon>
        <taxon>Gunneridae</taxon>
        <taxon>Pentapetalae</taxon>
        <taxon>asterids</taxon>
        <taxon>lamiids</taxon>
        <taxon>Solanales</taxon>
        <taxon>Solanaceae</taxon>
        <taxon>Solanoideae</taxon>
        <taxon>Datureae</taxon>
        <taxon>Datura</taxon>
    </lineage>
</organism>
<feature type="region of interest" description="Disordered" evidence="1">
    <location>
        <begin position="1"/>
        <end position="21"/>
    </location>
</feature>
<evidence type="ECO:0000313" key="2">
    <source>
        <dbReference type="EMBL" id="MCD7457669.1"/>
    </source>
</evidence>
<name>A0ABS8SFX9_DATST</name>
<accession>A0ABS8SFX9</accession>